<feature type="chain" id="PRO_5028207058" evidence="1">
    <location>
        <begin position="20"/>
        <end position="91"/>
    </location>
</feature>
<evidence type="ECO:0000256" key="1">
    <source>
        <dbReference type="SAM" id="SignalP"/>
    </source>
</evidence>
<keyword evidence="2" id="KW-1185">Reference proteome</keyword>
<dbReference type="Proteomes" id="UP001652661">
    <property type="component" value="Chromosome 2R"/>
</dbReference>
<dbReference type="RefSeq" id="XP_017019003.1">
    <property type="nucleotide sequence ID" value="XM_017163514.3"/>
</dbReference>
<reference evidence="2" key="1">
    <citation type="submission" date="2025-05" db="UniProtKB">
        <authorList>
            <consortium name="RefSeq"/>
        </authorList>
    </citation>
    <scope>NUCLEOTIDE SEQUENCE [LARGE SCALE GENOMIC DNA]</scope>
    <source>
        <strain evidence="2">14028-0561.14</strain>
    </source>
</reference>
<organism evidence="2 3">
    <name type="scientific">Drosophila kikkawai</name>
    <name type="common">Fruit fly</name>
    <dbReference type="NCBI Taxonomy" id="30033"/>
    <lineage>
        <taxon>Eukaryota</taxon>
        <taxon>Metazoa</taxon>
        <taxon>Ecdysozoa</taxon>
        <taxon>Arthropoda</taxon>
        <taxon>Hexapoda</taxon>
        <taxon>Insecta</taxon>
        <taxon>Pterygota</taxon>
        <taxon>Neoptera</taxon>
        <taxon>Endopterygota</taxon>
        <taxon>Diptera</taxon>
        <taxon>Brachycera</taxon>
        <taxon>Muscomorpha</taxon>
        <taxon>Ephydroidea</taxon>
        <taxon>Drosophilidae</taxon>
        <taxon>Drosophila</taxon>
        <taxon>Sophophora</taxon>
    </lineage>
</organism>
<reference evidence="3" key="2">
    <citation type="submission" date="2025-08" db="UniProtKB">
        <authorList>
            <consortium name="RefSeq"/>
        </authorList>
    </citation>
    <scope>IDENTIFICATION</scope>
    <source>
        <strain evidence="3">14028-0561.14</strain>
        <tissue evidence="3">Whole fly</tissue>
    </source>
</reference>
<gene>
    <name evidence="3" type="primary">LOC108072410</name>
</gene>
<dbReference type="OMA" id="PPIYPVW"/>
<dbReference type="GeneID" id="108072410"/>
<name>A0A6P4I8X0_DROKI</name>
<proteinExistence type="predicted"/>
<sequence length="91" mass="9676">MAKLFSVLFALVIIGFVAAGPIENKEAVADGDLSTADSIGYGYYAAPLPIYYGGYGGGGYKYGGYSGYSGYGGYRSYGGSYYRPRIYPVWG</sequence>
<feature type="signal peptide" evidence="1">
    <location>
        <begin position="1"/>
        <end position="19"/>
    </location>
</feature>
<evidence type="ECO:0000313" key="3">
    <source>
        <dbReference type="RefSeq" id="XP_017019003.1"/>
    </source>
</evidence>
<evidence type="ECO:0000313" key="2">
    <source>
        <dbReference type="Proteomes" id="UP001652661"/>
    </source>
</evidence>
<accession>A0A6P4I8X0</accession>
<dbReference type="OrthoDB" id="7871971at2759"/>
<keyword evidence="1" id="KW-0732">Signal</keyword>
<dbReference type="AlphaFoldDB" id="A0A6P4I8X0"/>
<protein>
    <submittedName>
        <fullName evidence="3">Pupal cuticle protein Edg-91</fullName>
    </submittedName>
</protein>